<proteinExistence type="predicted"/>
<dbReference type="Proteomes" id="UP000704712">
    <property type="component" value="Unassembled WGS sequence"/>
</dbReference>
<evidence type="ECO:0000256" key="2">
    <source>
        <dbReference type="ARBA" id="ARBA00022723"/>
    </source>
</evidence>
<dbReference type="InterPro" id="IPR027806">
    <property type="entry name" value="HARBI1_dom"/>
</dbReference>
<dbReference type="GO" id="GO:0046872">
    <property type="term" value="F:metal ion binding"/>
    <property type="evidence" value="ECO:0007669"/>
    <property type="project" value="UniProtKB-KW"/>
</dbReference>
<feature type="non-terminal residue" evidence="4">
    <location>
        <position position="126"/>
    </location>
</feature>
<dbReference type="AlphaFoldDB" id="A0A8S9UA93"/>
<comment type="cofactor">
    <cofactor evidence="1">
        <name>a divalent metal cation</name>
        <dbReference type="ChEBI" id="CHEBI:60240"/>
    </cofactor>
</comment>
<dbReference type="EMBL" id="JAACNO010002039">
    <property type="protein sequence ID" value="KAF4135864.1"/>
    <property type="molecule type" value="Genomic_DNA"/>
</dbReference>
<accession>A0A8S9UA93</accession>
<reference evidence="4" key="1">
    <citation type="submission" date="2020-03" db="EMBL/GenBank/DDBJ databases">
        <title>Hybrid Assembly of Korean Phytophthora infestans isolates.</title>
        <authorList>
            <person name="Prokchorchik M."/>
            <person name="Lee Y."/>
            <person name="Seo J."/>
            <person name="Cho J.-H."/>
            <person name="Park Y.-E."/>
            <person name="Jang D.-C."/>
            <person name="Im J.-S."/>
            <person name="Choi J.-G."/>
            <person name="Park H.-J."/>
            <person name="Lee G.-B."/>
            <person name="Lee Y.-G."/>
            <person name="Hong S.-Y."/>
            <person name="Cho K."/>
            <person name="Sohn K.H."/>
        </authorList>
    </citation>
    <scope>NUCLEOTIDE SEQUENCE</scope>
    <source>
        <strain evidence="4">KR_2_A2</strain>
    </source>
</reference>
<evidence type="ECO:0000259" key="3">
    <source>
        <dbReference type="Pfam" id="PF13359"/>
    </source>
</evidence>
<dbReference type="Pfam" id="PF13359">
    <property type="entry name" value="DDE_Tnp_4"/>
    <property type="match status" value="1"/>
</dbReference>
<organism evidence="4 5">
    <name type="scientific">Phytophthora infestans</name>
    <name type="common">Potato late blight agent</name>
    <name type="synonym">Botrytis infestans</name>
    <dbReference type="NCBI Taxonomy" id="4787"/>
    <lineage>
        <taxon>Eukaryota</taxon>
        <taxon>Sar</taxon>
        <taxon>Stramenopiles</taxon>
        <taxon>Oomycota</taxon>
        <taxon>Peronosporomycetes</taxon>
        <taxon>Peronosporales</taxon>
        <taxon>Peronosporaceae</taxon>
        <taxon>Phytophthora</taxon>
    </lineage>
</organism>
<feature type="domain" description="DDE Tnp4" evidence="3">
    <location>
        <begin position="58"/>
        <end position="121"/>
    </location>
</feature>
<comment type="caution">
    <text evidence="4">The sequence shown here is derived from an EMBL/GenBank/DDBJ whole genome shotgun (WGS) entry which is preliminary data.</text>
</comment>
<evidence type="ECO:0000313" key="4">
    <source>
        <dbReference type="EMBL" id="KAF4135864.1"/>
    </source>
</evidence>
<sequence length="126" mass="14070">DPNGLAKLAPPPCLCQKMNNQATPPDDDLEPVAQIMALIAAYHGSPYYWKEASPLGLFDLGDAGYGLTNEVLISYRGVRHHLCEWGQLYNLRHAQARNVNELAFETVKSRFRVLLTPSEFRVSTQA</sequence>
<protein>
    <submittedName>
        <fullName evidence="4">Putative DDE Tnp4 domain-containing protein</fullName>
    </submittedName>
</protein>
<name>A0A8S9UA93_PHYIN</name>
<keyword evidence="2" id="KW-0479">Metal-binding</keyword>
<evidence type="ECO:0000256" key="1">
    <source>
        <dbReference type="ARBA" id="ARBA00001968"/>
    </source>
</evidence>
<evidence type="ECO:0000313" key="5">
    <source>
        <dbReference type="Proteomes" id="UP000704712"/>
    </source>
</evidence>
<gene>
    <name evidence="4" type="ORF">GN958_ATG14951</name>
</gene>